<feature type="domain" description="DUF6536" evidence="2">
    <location>
        <begin position="12"/>
        <end position="167"/>
    </location>
</feature>
<feature type="transmembrane region" description="Helical" evidence="1">
    <location>
        <begin position="124"/>
        <end position="144"/>
    </location>
</feature>
<feature type="transmembrane region" description="Helical" evidence="1">
    <location>
        <begin position="614"/>
        <end position="642"/>
    </location>
</feature>
<evidence type="ECO:0000313" key="4">
    <source>
        <dbReference type="Proteomes" id="UP000054321"/>
    </source>
</evidence>
<dbReference type="HOGENOM" id="CLU_010112_1_0_1"/>
<organism evidence="3 4">
    <name type="scientific">Oidiodendron maius (strain Zn)</name>
    <dbReference type="NCBI Taxonomy" id="913774"/>
    <lineage>
        <taxon>Eukaryota</taxon>
        <taxon>Fungi</taxon>
        <taxon>Dikarya</taxon>
        <taxon>Ascomycota</taxon>
        <taxon>Pezizomycotina</taxon>
        <taxon>Leotiomycetes</taxon>
        <taxon>Leotiomycetes incertae sedis</taxon>
        <taxon>Myxotrichaceae</taxon>
        <taxon>Oidiodendron</taxon>
    </lineage>
</organism>
<feature type="transmembrane region" description="Helical" evidence="1">
    <location>
        <begin position="360"/>
        <end position="382"/>
    </location>
</feature>
<reference evidence="3 4" key="1">
    <citation type="submission" date="2014-04" db="EMBL/GenBank/DDBJ databases">
        <authorList>
            <consortium name="DOE Joint Genome Institute"/>
            <person name="Kuo A."/>
            <person name="Martino E."/>
            <person name="Perotto S."/>
            <person name="Kohler A."/>
            <person name="Nagy L.G."/>
            <person name="Floudas D."/>
            <person name="Copeland A."/>
            <person name="Barry K.W."/>
            <person name="Cichocki N."/>
            <person name="Veneault-Fourrey C."/>
            <person name="LaButti K."/>
            <person name="Lindquist E.A."/>
            <person name="Lipzen A."/>
            <person name="Lundell T."/>
            <person name="Morin E."/>
            <person name="Murat C."/>
            <person name="Sun H."/>
            <person name="Tunlid A."/>
            <person name="Henrissat B."/>
            <person name="Grigoriev I.V."/>
            <person name="Hibbett D.S."/>
            <person name="Martin F."/>
            <person name="Nordberg H.P."/>
            <person name="Cantor M.N."/>
            <person name="Hua S.X."/>
        </authorList>
    </citation>
    <scope>NUCLEOTIDE SEQUENCE [LARGE SCALE GENOMIC DNA]</scope>
    <source>
        <strain evidence="3 4">Zn</strain>
    </source>
</reference>
<dbReference type="STRING" id="913774.A0A0C3DYG4"/>
<feature type="transmembrane region" description="Helical" evidence="1">
    <location>
        <begin position="12"/>
        <end position="39"/>
    </location>
</feature>
<dbReference type="InParanoid" id="A0A0C3DYG4"/>
<evidence type="ECO:0000259" key="2">
    <source>
        <dbReference type="Pfam" id="PF20163"/>
    </source>
</evidence>
<name>A0A0C3DYG4_OIDMZ</name>
<dbReference type="EMBL" id="KN832870">
    <property type="protein sequence ID" value="KIN07098.1"/>
    <property type="molecule type" value="Genomic_DNA"/>
</dbReference>
<feature type="transmembrane region" description="Helical" evidence="1">
    <location>
        <begin position="67"/>
        <end position="87"/>
    </location>
</feature>
<keyword evidence="1" id="KW-0472">Membrane</keyword>
<feature type="transmembrane region" description="Helical" evidence="1">
    <location>
        <begin position="449"/>
        <end position="468"/>
    </location>
</feature>
<protein>
    <recommendedName>
        <fullName evidence="2">DUF6536 domain-containing protein</fullName>
    </recommendedName>
</protein>
<keyword evidence="1" id="KW-1133">Transmembrane helix</keyword>
<evidence type="ECO:0000256" key="1">
    <source>
        <dbReference type="SAM" id="Phobius"/>
    </source>
</evidence>
<dbReference type="PANTHER" id="PTHR35395">
    <property type="entry name" value="DUF6536 DOMAIN-CONTAINING PROTEIN"/>
    <property type="match status" value="1"/>
</dbReference>
<reference evidence="4" key="2">
    <citation type="submission" date="2015-01" db="EMBL/GenBank/DDBJ databases">
        <title>Evolutionary Origins and Diversification of the Mycorrhizal Mutualists.</title>
        <authorList>
            <consortium name="DOE Joint Genome Institute"/>
            <consortium name="Mycorrhizal Genomics Consortium"/>
            <person name="Kohler A."/>
            <person name="Kuo A."/>
            <person name="Nagy L.G."/>
            <person name="Floudas D."/>
            <person name="Copeland A."/>
            <person name="Barry K.W."/>
            <person name="Cichocki N."/>
            <person name="Veneault-Fourrey C."/>
            <person name="LaButti K."/>
            <person name="Lindquist E.A."/>
            <person name="Lipzen A."/>
            <person name="Lundell T."/>
            <person name="Morin E."/>
            <person name="Murat C."/>
            <person name="Riley R."/>
            <person name="Ohm R."/>
            <person name="Sun H."/>
            <person name="Tunlid A."/>
            <person name="Henrissat B."/>
            <person name="Grigoriev I.V."/>
            <person name="Hibbett D.S."/>
            <person name="Martin F."/>
        </authorList>
    </citation>
    <scope>NUCLEOTIDE SEQUENCE [LARGE SCALE GENOMIC DNA]</scope>
    <source>
        <strain evidence="4">Zn</strain>
    </source>
</reference>
<keyword evidence="4" id="KW-1185">Reference proteome</keyword>
<accession>A0A0C3DYG4</accession>
<dbReference type="Pfam" id="PF20163">
    <property type="entry name" value="DUF6536"/>
    <property type="match status" value="1"/>
</dbReference>
<dbReference type="InterPro" id="IPR046623">
    <property type="entry name" value="DUF6536"/>
</dbReference>
<dbReference type="OrthoDB" id="5429634at2759"/>
<sequence length="758" mass="84067">MSGSRRSLGHGWRGSAVLLSILSASTTVVLTILLFLSVFKLGSGSSSFSGTSRLFSGECSQASRLTIFLHLAINIIASIILASSNFFMQVLVAPTRKDVDKAHARGRWLEIGVQSWRNIRFVPITNTIFWLMLAFSTIPLHLIFNSTVIETKGSTDFLFVISTESFTEGADSNGSLSIVGRPGNNLQPYVDEVGTLQNISKSIATGTWEKLNLQDCYQRYNTTTSVFTTYRHAVMVVSNQNETLGQTIDWSPAEVYKNASKDVSADLANIRSPIWDVEYFARTDSYVNEVTDNANRNPLGESLDYALIMNLQTGLFAMRVAGGNETYSSFVQAEYVYMKAYYCLSEPYIVPCKVDIDNQLLGIVCLIGFIKTLLCVIILLGWKHQNPFMTLGDAIESFINIPDQTTIGMCSHSRNDFIHRNVGDIAWKPVSSAWRTPSRRAGSTIPWSIWIWSYAIITSCLGVAAFFYHRAASMQRLTIDSGYSYFGQDPRNPEVNIPGNSKDNINVLIIVANLPQLLLSMAYMVYNGLFTRICSEFEWAAFSVKYLPLRVTLKKGQQQSTYRLQLPYHWSIPLLVVSIILHWLFSNCIYVIIYENQNPGYVAYWPYDSSITRTLQFSTITILISLVICLGLALVPVILAAWKLPGKMVIAGNCSAVISAACHCVPSFIPSPEQSGSTNKTLVIEEDNWDENSGTARREVVDLATSKLKWGVIPDLGNNRTQPNDTSVGHLSFGSEVQGVGEVVEGDLYSGLQPVKSG</sequence>
<evidence type="ECO:0000313" key="3">
    <source>
        <dbReference type="EMBL" id="KIN07098.1"/>
    </source>
</evidence>
<dbReference type="AlphaFoldDB" id="A0A0C3DYG4"/>
<proteinExistence type="predicted"/>
<feature type="transmembrane region" description="Helical" evidence="1">
    <location>
        <begin position="505"/>
        <end position="526"/>
    </location>
</feature>
<feature type="transmembrane region" description="Helical" evidence="1">
    <location>
        <begin position="572"/>
        <end position="594"/>
    </location>
</feature>
<keyword evidence="1" id="KW-0812">Transmembrane</keyword>
<dbReference type="PANTHER" id="PTHR35395:SF1">
    <property type="entry name" value="DUF6536 DOMAIN-CONTAINING PROTEIN"/>
    <property type="match status" value="1"/>
</dbReference>
<dbReference type="Proteomes" id="UP000054321">
    <property type="component" value="Unassembled WGS sequence"/>
</dbReference>
<gene>
    <name evidence="3" type="ORF">OIDMADRAFT_110403</name>
</gene>